<feature type="region of interest" description="Disordered" evidence="1">
    <location>
        <begin position="152"/>
        <end position="503"/>
    </location>
</feature>
<name>A0AAV9NUD8_9EURO</name>
<feature type="compositionally biased region" description="Pro residues" evidence="1">
    <location>
        <begin position="62"/>
        <end position="75"/>
    </location>
</feature>
<evidence type="ECO:0000313" key="3">
    <source>
        <dbReference type="Proteomes" id="UP001358417"/>
    </source>
</evidence>
<feature type="compositionally biased region" description="Basic and acidic residues" evidence="1">
    <location>
        <begin position="238"/>
        <end position="256"/>
    </location>
</feature>
<dbReference type="RefSeq" id="XP_064711857.1">
    <property type="nucleotide sequence ID" value="XM_064843997.1"/>
</dbReference>
<organism evidence="2 3">
    <name type="scientific">Exophiala bonariae</name>
    <dbReference type="NCBI Taxonomy" id="1690606"/>
    <lineage>
        <taxon>Eukaryota</taxon>
        <taxon>Fungi</taxon>
        <taxon>Dikarya</taxon>
        <taxon>Ascomycota</taxon>
        <taxon>Pezizomycotina</taxon>
        <taxon>Eurotiomycetes</taxon>
        <taxon>Chaetothyriomycetidae</taxon>
        <taxon>Chaetothyriales</taxon>
        <taxon>Herpotrichiellaceae</taxon>
        <taxon>Exophiala</taxon>
    </lineage>
</organism>
<feature type="compositionally biased region" description="Basic and acidic residues" evidence="1">
    <location>
        <begin position="282"/>
        <end position="294"/>
    </location>
</feature>
<feature type="compositionally biased region" description="Low complexity" evidence="1">
    <location>
        <begin position="215"/>
        <end position="230"/>
    </location>
</feature>
<feature type="compositionally biased region" description="Polar residues" evidence="1">
    <location>
        <begin position="202"/>
        <end position="214"/>
    </location>
</feature>
<dbReference type="EMBL" id="JAVRRD010000001">
    <property type="protein sequence ID" value="KAK5064533.1"/>
    <property type="molecule type" value="Genomic_DNA"/>
</dbReference>
<feature type="compositionally biased region" description="Polar residues" evidence="1">
    <location>
        <begin position="80"/>
        <end position="98"/>
    </location>
</feature>
<proteinExistence type="predicted"/>
<dbReference type="GeneID" id="89968588"/>
<gene>
    <name evidence="2" type="ORF">LTR84_000366</name>
</gene>
<dbReference type="Proteomes" id="UP001358417">
    <property type="component" value="Unassembled WGS sequence"/>
</dbReference>
<evidence type="ECO:0000256" key="1">
    <source>
        <dbReference type="SAM" id="MobiDB-lite"/>
    </source>
</evidence>
<comment type="caution">
    <text evidence="2">The sequence shown here is derived from an EMBL/GenBank/DDBJ whole genome shotgun (WGS) entry which is preliminary data.</text>
</comment>
<accession>A0AAV9NUD8</accession>
<feature type="compositionally biased region" description="Basic residues" evidence="1">
    <location>
        <begin position="271"/>
        <end position="281"/>
    </location>
</feature>
<feature type="compositionally biased region" description="Low complexity" evidence="1">
    <location>
        <begin position="302"/>
        <end position="316"/>
    </location>
</feature>
<feature type="region of interest" description="Disordered" evidence="1">
    <location>
        <begin position="1"/>
        <end position="115"/>
    </location>
</feature>
<evidence type="ECO:0000313" key="2">
    <source>
        <dbReference type="EMBL" id="KAK5064533.1"/>
    </source>
</evidence>
<dbReference type="AlphaFoldDB" id="A0AAV9NUD8"/>
<protein>
    <submittedName>
        <fullName evidence="2">Uncharacterized protein</fullName>
    </submittedName>
</protein>
<feature type="compositionally biased region" description="Polar residues" evidence="1">
    <location>
        <begin position="44"/>
        <end position="55"/>
    </location>
</feature>
<feature type="compositionally biased region" description="Low complexity" evidence="1">
    <location>
        <begin position="368"/>
        <end position="377"/>
    </location>
</feature>
<sequence length="526" mass="55680">MSTNPFRRSSFKGQSSSSSTPLNTVSADAHGSSPGPLSVDTKGKSSLMTSTSQKHVNFASPPGIPISPVSYPPSPESTRQDSLSTFPSLATSLPQPTDYSEALASNPFAAEASEGDDDIALEQALYNTRVNTTIHVPAAAVPEPILKNTSVQDTLGRFASGPRKSPVSQESSGPGRQALDVAAFTKLLLTGERGAPGPRDQAVQSVQANNGQPVSESSSSADTASVSQHSIFETAPLAHEESPRSSFEGESKDTLREQPPNLQTVTEGKKKPPPPKSRRGKPLRDSGGEQESKQNFDNFINSLSLPSSRSISSEIPGLKSPTTEQSPTIEKPGNVDIPENSQRKVPPAPPLARRKSQQAPSKPILTRSSSSRYSVLSEYDAPESPSHINAGFKIPPPPPAARRTTTSSERRPSFDVQSVPENAAFDGSSGSLEPPGTEGRPGLPQTPSYLKRMSLGTPPPVPPPRRGRGSSRSSVETQRPSMATLGISEPEGGDVTPRSDNIDRRDLLADLAALQQEVDAARRSAE</sequence>
<keyword evidence="3" id="KW-1185">Reference proteome</keyword>
<reference evidence="2 3" key="1">
    <citation type="submission" date="2023-08" db="EMBL/GenBank/DDBJ databases">
        <title>Black Yeasts Isolated from many extreme environments.</title>
        <authorList>
            <person name="Coleine C."/>
            <person name="Stajich J.E."/>
            <person name="Selbmann L."/>
        </authorList>
    </citation>
    <scope>NUCLEOTIDE SEQUENCE [LARGE SCALE GENOMIC DNA]</scope>
    <source>
        <strain evidence="2 3">CCFEE 5792</strain>
    </source>
</reference>